<gene>
    <name evidence="7" type="primary">flgG</name>
    <name evidence="5" type="ORF">EXM65_03245</name>
    <name evidence="6" type="ORF">FC774_11780</name>
    <name evidence="7" type="ORF">FDB51_11995</name>
</gene>
<dbReference type="NCBIfam" id="TIGR03506">
    <property type="entry name" value="FlgEFG_subfam"/>
    <property type="match status" value="1"/>
</dbReference>
<evidence type="ECO:0000313" key="5">
    <source>
        <dbReference type="EMBL" id="NFA41622.1"/>
    </source>
</evidence>
<dbReference type="Pfam" id="PF22692">
    <property type="entry name" value="LlgE_F_G_D1"/>
    <property type="match status" value="1"/>
</dbReference>
<reference evidence="9 10" key="2">
    <citation type="submission" date="2019-04" db="EMBL/GenBank/DDBJ databases">
        <title>Genome sequencing of Clostridium botulinum Groups I-IV and Clostridium butyricum.</title>
        <authorList>
            <person name="Brunt J."/>
            <person name="Van Vliet A.H.M."/>
            <person name="Stringer S.C."/>
            <person name="Carter A.T."/>
            <person name="Peck M.W."/>
        </authorList>
    </citation>
    <scope>NUCLEOTIDE SEQUENCE [LARGE SCALE GENOMIC DNA]</scope>
    <source>
        <strain evidence="6 10">1605</strain>
        <strain evidence="7 9">CB-K-33E</strain>
    </source>
</reference>
<dbReference type="InterPro" id="IPR053967">
    <property type="entry name" value="LlgE_F_G-like_D1"/>
</dbReference>
<reference evidence="5 8" key="1">
    <citation type="submission" date="2019-02" db="EMBL/GenBank/DDBJ databases">
        <title>Genome sequencing of Clostridium botulinum clinical isolates.</title>
        <authorList>
            <person name="Brunt J."/>
            <person name="Van Vliet A.H.M."/>
            <person name="Stringer S.C."/>
            <person name="Grant K.A."/>
            <person name="Carter A.C."/>
            <person name="Peck M.W."/>
        </authorList>
    </citation>
    <scope>NUCLEOTIDE SEQUENCE [LARGE SCALE GENOMIC DNA]</scope>
    <source>
        <strain evidence="5 8">H113700579</strain>
    </source>
</reference>
<dbReference type="EMBL" id="SWOV01000032">
    <property type="protein sequence ID" value="NFF88546.1"/>
    <property type="molecule type" value="Genomic_DNA"/>
</dbReference>
<evidence type="ECO:0000313" key="7">
    <source>
        <dbReference type="EMBL" id="NFN35830.1"/>
    </source>
</evidence>
<dbReference type="EMBL" id="SGKU01000006">
    <property type="protein sequence ID" value="NFA41622.1"/>
    <property type="molecule type" value="Genomic_DNA"/>
</dbReference>
<accession>A0A0C2NWK3</accession>
<protein>
    <submittedName>
        <fullName evidence="7">Flagellar basal body rod protein FlgG</fullName>
    </submittedName>
</protein>
<evidence type="ECO:0000259" key="3">
    <source>
        <dbReference type="Pfam" id="PF06429"/>
    </source>
</evidence>
<sequence>MFNIFANAQSGMNAYQEKLDYLSNDLVNTSTTGYKSTDVQFSDLLTESLDRKGTPLVNKDAINGTGVKLGMDYRKDTQGNLLTTGVKTDIAIDGKGYFASAQNDGTIAYTRDGNLKIDSNGTLVDARGNKIYIQYEGGMSEGNPKLSSEDISIDGEGGISTKVDGQYVKVGQIPVFTAVGDKAFIAIGNNYFVASDDAQIALSNDYNIEQGMLEGSNVDTAEIFTDIISTQRAFQLSSKGITTADEVWGMINGMRK</sequence>
<dbReference type="Proteomes" id="UP000476820">
    <property type="component" value="Unassembled WGS sequence"/>
</dbReference>
<comment type="similarity">
    <text evidence="1 2">Belongs to the flagella basal body rod proteins family.</text>
</comment>
<organism evidence="7 9">
    <name type="scientific">Clostridium botulinum</name>
    <dbReference type="NCBI Taxonomy" id="1491"/>
    <lineage>
        <taxon>Bacteria</taxon>
        <taxon>Bacillati</taxon>
        <taxon>Bacillota</taxon>
        <taxon>Clostridia</taxon>
        <taxon>Eubacteriales</taxon>
        <taxon>Clostridiaceae</taxon>
        <taxon>Clostridium</taxon>
    </lineage>
</organism>
<dbReference type="EMBL" id="SWVK01000016">
    <property type="protein sequence ID" value="NFN35830.1"/>
    <property type="molecule type" value="Genomic_DNA"/>
</dbReference>
<dbReference type="GO" id="GO:0071978">
    <property type="term" value="P:bacterial-type flagellum-dependent swarming motility"/>
    <property type="evidence" value="ECO:0007669"/>
    <property type="project" value="TreeGrafter"/>
</dbReference>
<keyword evidence="2" id="KW-0975">Bacterial flagellum</keyword>
<dbReference type="Proteomes" id="UP000472355">
    <property type="component" value="Unassembled WGS sequence"/>
</dbReference>
<dbReference type="OrthoDB" id="9804559at2"/>
<evidence type="ECO:0000313" key="6">
    <source>
        <dbReference type="EMBL" id="NFF88546.1"/>
    </source>
</evidence>
<evidence type="ECO:0000256" key="2">
    <source>
        <dbReference type="RuleBase" id="RU362116"/>
    </source>
</evidence>
<comment type="subcellular location">
    <subcellularLocation>
        <location evidence="2">Bacterial flagellum basal body</location>
    </subcellularLocation>
</comment>
<name>A0A0C2NWK3_CLOBO</name>
<dbReference type="Pfam" id="PF06429">
    <property type="entry name" value="Flg_bbr_C"/>
    <property type="match status" value="1"/>
</dbReference>
<evidence type="ECO:0000259" key="4">
    <source>
        <dbReference type="Pfam" id="PF22692"/>
    </source>
</evidence>
<dbReference type="Proteomes" id="UP000473681">
    <property type="component" value="Unassembled WGS sequence"/>
</dbReference>
<dbReference type="InterPro" id="IPR020013">
    <property type="entry name" value="Flagellar_FlgE/F/G"/>
</dbReference>
<keyword evidence="7" id="KW-0966">Cell projection</keyword>
<feature type="domain" description="Flagellar hook protein FlgE/F/G-like D1" evidence="4">
    <location>
        <begin position="91"/>
        <end position="159"/>
    </location>
</feature>
<dbReference type="InterPro" id="IPR037925">
    <property type="entry name" value="FlgE/F/G-like"/>
</dbReference>
<comment type="caution">
    <text evidence="7">The sequence shown here is derived from an EMBL/GenBank/DDBJ whole genome shotgun (WGS) entry which is preliminary data.</text>
</comment>
<dbReference type="SUPFAM" id="SSF117143">
    <property type="entry name" value="Flagellar hook protein flgE"/>
    <property type="match status" value="1"/>
</dbReference>
<keyword evidence="7" id="KW-0282">Flagellum</keyword>
<dbReference type="AlphaFoldDB" id="A0A0C2NWK3"/>
<keyword evidence="7" id="KW-0969">Cilium</keyword>
<dbReference type="InterPro" id="IPR010930">
    <property type="entry name" value="Flg_bb/hook_C_dom"/>
</dbReference>
<dbReference type="GO" id="GO:0009425">
    <property type="term" value="C:bacterial-type flagellum basal body"/>
    <property type="evidence" value="ECO:0007669"/>
    <property type="project" value="UniProtKB-SubCell"/>
</dbReference>
<dbReference type="RefSeq" id="WP_012450801.1">
    <property type="nucleotide sequence ID" value="NZ_CP010520.1"/>
</dbReference>
<evidence type="ECO:0000313" key="8">
    <source>
        <dbReference type="Proteomes" id="UP000472355"/>
    </source>
</evidence>
<dbReference type="PANTHER" id="PTHR30435">
    <property type="entry name" value="FLAGELLAR PROTEIN"/>
    <property type="match status" value="1"/>
</dbReference>
<evidence type="ECO:0000313" key="9">
    <source>
        <dbReference type="Proteomes" id="UP000473681"/>
    </source>
</evidence>
<evidence type="ECO:0000313" key="10">
    <source>
        <dbReference type="Proteomes" id="UP000476820"/>
    </source>
</evidence>
<proteinExistence type="inferred from homology"/>
<dbReference type="PANTHER" id="PTHR30435:SF19">
    <property type="entry name" value="FLAGELLAR BASAL-BODY ROD PROTEIN FLGG"/>
    <property type="match status" value="1"/>
</dbReference>
<evidence type="ECO:0000256" key="1">
    <source>
        <dbReference type="ARBA" id="ARBA00009677"/>
    </source>
</evidence>
<feature type="domain" description="Flagellar basal-body/hook protein C-terminal" evidence="3">
    <location>
        <begin position="210"/>
        <end position="253"/>
    </location>
</feature>